<feature type="transmembrane region" description="Helical" evidence="2">
    <location>
        <begin position="476"/>
        <end position="495"/>
    </location>
</feature>
<name>A0AAD8KTN7_TARER</name>
<evidence type="ECO:0000256" key="2">
    <source>
        <dbReference type="SAM" id="Phobius"/>
    </source>
</evidence>
<dbReference type="EMBL" id="JAUHHV010000004">
    <property type="protein sequence ID" value="KAK1428484.1"/>
    <property type="molecule type" value="Genomic_DNA"/>
</dbReference>
<keyword evidence="2" id="KW-0812">Transmembrane</keyword>
<gene>
    <name evidence="3" type="ORF">QVD17_17319</name>
</gene>
<sequence>MEVALDRHTKSSTSDDESSIESEVEQAVETGLKARESRRQFSGGLVPKVDHVDGEPSENSTYLDRYGGAIEDLNIQKLLNYVPYDTNETEKTETQTKTSSNSGREVTNPKSERMKEEIMEEEVVELEFEKAIPKLHTHTMHCPNCDSQITKVILRRKRIKRQPIVTEIPHEPLDLLGCFSCFSLFTSTDDGGFNPFAIFGNKPNSGAVSQAGGNNVLREDGNCCSIFRVFRREKDSTQSKPGNIDREYKQPKVPEKFDHPITEVKDVLNKLPIRQGQDKVPDVEGPSKPSPSHHDQLHSTIDILPDASAETQVPSQGSAGENSRSFEILKSIVYGGLMEVIASLSIVASAAAGDATTLNIVALALANLIGGVFVIWHNLWDLRDDCYKFSTQQTSKYEALLGSVEHFPLHVVFTILSFLVFGIIPPVAYGYAFHETNDRDFTMVIVAVASFVCVVLLAIFKAYIDRCTGFLGYVKTVTYYLTTTVAVSGVSYAVGSLASRLIEELGLFETSSNVGMAVVPEVVVTKPSLAYY</sequence>
<keyword evidence="4" id="KW-1185">Reference proteome</keyword>
<proteinExistence type="predicted"/>
<dbReference type="InterPro" id="IPR052843">
    <property type="entry name" value="ER_body_metal_sequester"/>
</dbReference>
<evidence type="ECO:0000313" key="3">
    <source>
        <dbReference type="EMBL" id="KAK1428484.1"/>
    </source>
</evidence>
<dbReference type="PANTHER" id="PTHR38937:SF2">
    <property type="entry name" value="MEMBRANE PROTEIN OF ER BODY-LIKE PROTEIN ISOFORM X1"/>
    <property type="match status" value="1"/>
</dbReference>
<accession>A0AAD8KTN7</accession>
<evidence type="ECO:0008006" key="5">
    <source>
        <dbReference type="Google" id="ProtNLM"/>
    </source>
</evidence>
<feature type="transmembrane region" description="Helical" evidence="2">
    <location>
        <begin position="407"/>
        <end position="429"/>
    </location>
</feature>
<dbReference type="PANTHER" id="PTHR38937">
    <property type="entry name" value="MEMBRANE PROTEIN OF ER BODY-LIKE PROTEIN"/>
    <property type="match status" value="1"/>
</dbReference>
<feature type="transmembrane region" description="Helical" evidence="2">
    <location>
        <begin position="332"/>
        <end position="353"/>
    </location>
</feature>
<feature type="compositionally biased region" description="Acidic residues" evidence="1">
    <location>
        <begin position="14"/>
        <end position="26"/>
    </location>
</feature>
<evidence type="ECO:0000256" key="1">
    <source>
        <dbReference type="SAM" id="MobiDB-lite"/>
    </source>
</evidence>
<dbReference type="Proteomes" id="UP001229421">
    <property type="component" value="Unassembled WGS sequence"/>
</dbReference>
<feature type="region of interest" description="Disordered" evidence="1">
    <location>
        <begin position="86"/>
        <end position="116"/>
    </location>
</feature>
<reference evidence="3" key="1">
    <citation type="journal article" date="2023" name="bioRxiv">
        <title>Improved chromosome-level genome assembly for marigold (Tagetes erecta).</title>
        <authorList>
            <person name="Jiang F."/>
            <person name="Yuan L."/>
            <person name="Wang S."/>
            <person name="Wang H."/>
            <person name="Xu D."/>
            <person name="Wang A."/>
            <person name="Fan W."/>
        </authorList>
    </citation>
    <scope>NUCLEOTIDE SEQUENCE</scope>
    <source>
        <strain evidence="3">WSJ</strain>
        <tissue evidence="3">Leaf</tissue>
    </source>
</reference>
<feature type="region of interest" description="Disordered" evidence="1">
    <location>
        <begin position="234"/>
        <end position="256"/>
    </location>
</feature>
<evidence type="ECO:0000313" key="4">
    <source>
        <dbReference type="Proteomes" id="UP001229421"/>
    </source>
</evidence>
<feature type="region of interest" description="Disordered" evidence="1">
    <location>
        <begin position="1"/>
        <end position="63"/>
    </location>
</feature>
<keyword evidence="2" id="KW-0472">Membrane</keyword>
<feature type="transmembrane region" description="Helical" evidence="2">
    <location>
        <begin position="360"/>
        <end position="380"/>
    </location>
</feature>
<feature type="region of interest" description="Disordered" evidence="1">
    <location>
        <begin position="275"/>
        <end position="297"/>
    </location>
</feature>
<feature type="transmembrane region" description="Helical" evidence="2">
    <location>
        <begin position="441"/>
        <end position="464"/>
    </location>
</feature>
<dbReference type="AlphaFoldDB" id="A0AAD8KTN7"/>
<organism evidence="3 4">
    <name type="scientific">Tagetes erecta</name>
    <name type="common">African marigold</name>
    <dbReference type="NCBI Taxonomy" id="13708"/>
    <lineage>
        <taxon>Eukaryota</taxon>
        <taxon>Viridiplantae</taxon>
        <taxon>Streptophyta</taxon>
        <taxon>Embryophyta</taxon>
        <taxon>Tracheophyta</taxon>
        <taxon>Spermatophyta</taxon>
        <taxon>Magnoliopsida</taxon>
        <taxon>eudicotyledons</taxon>
        <taxon>Gunneridae</taxon>
        <taxon>Pentapetalae</taxon>
        <taxon>asterids</taxon>
        <taxon>campanulids</taxon>
        <taxon>Asterales</taxon>
        <taxon>Asteraceae</taxon>
        <taxon>Asteroideae</taxon>
        <taxon>Heliantheae alliance</taxon>
        <taxon>Tageteae</taxon>
        <taxon>Tagetes</taxon>
    </lineage>
</organism>
<comment type="caution">
    <text evidence="3">The sequence shown here is derived from an EMBL/GenBank/DDBJ whole genome shotgun (WGS) entry which is preliminary data.</text>
</comment>
<keyword evidence="2" id="KW-1133">Transmembrane helix</keyword>
<protein>
    <recommendedName>
        <fullName evidence="5">Membrane protein of ER body-like protein</fullName>
    </recommendedName>
</protein>